<dbReference type="AlphaFoldDB" id="A0AAE3U9C2"/>
<evidence type="ECO:0000313" key="2">
    <source>
        <dbReference type="Proteomes" id="UP001241110"/>
    </source>
</evidence>
<sequence length="191" mass="22440">MKRPISILLLGLLLYNTIGYYLYYEYAQVQARLHLRTILESKGQGVYSSIENSKDNENWIVFRIPIELYHQIDRDLEPVEGEFRYQDKIYEKALRRIHNDTLYLYCINNQAKEQVQDDLSKHVKTHVVDYTDTHTSKNHKIAKLVLQEYLPLGEEPFSLLPVSAMADYSYCPDFSYSSLYPETTSPPPRHS</sequence>
<dbReference type="EMBL" id="JASJOS010000014">
    <property type="protein sequence ID" value="MDJ1484351.1"/>
    <property type="molecule type" value="Genomic_DNA"/>
</dbReference>
<dbReference type="Proteomes" id="UP001241110">
    <property type="component" value="Unassembled WGS sequence"/>
</dbReference>
<accession>A0AAE3U9C2</accession>
<proteinExistence type="predicted"/>
<comment type="caution">
    <text evidence="1">The sequence shown here is derived from an EMBL/GenBank/DDBJ whole genome shotgun (WGS) entry which is preliminary data.</text>
</comment>
<organism evidence="1 2">
    <name type="scientific">Xanthocytophaga flava</name>
    <dbReference type="NCBI Taxonomy" id="3048013"/>
    <lineage>
        <taxon>Bacteria</taxon>
        <taxon>Pseudomonadati</taxon>
        <taxon>Bacteroidota</taxon>
        <taxon>Cytophagia</taxon>
        <taxon>Cytophagales</taxon>
        <taxon>Rhodocytophagaceae</taxon>
        <taxon>Xanthocytophaga</taxon>
    </lineage>
</organism>
<evidence type="ECO:0000313" key="1">
    <source>
        <dbReference type="EMBL" id="MDJ1484351.1"/>
    </source>
</evidence>
<gene>
    <name evidence="1" type="ORF">QNI16_27890</name>
</gene>
<name>A0AAE3U9C2_9BACT</name>
<protein>
    <submittedName>
        <fullName evidence="1">Uncharacterized protein</fullName>
    </submittedName>
</protein>
<dbReference type="RefSeq" id="WP_313985526.1">
    <property type="nucleotide sequence ID" value="NZ_JASJOS010000014.1"/>
</dbReference>
<reference evidence="1" key="1">
    <citation type="submission" date="2023-05" db="EMBL/GenBank/DDBJ databases">
        <authorList>
            <person name="Zhang X."/>
        </authorList>
    </citation>
    <scope>NUCLEOTIDE SEQUENCE</scope>
    <source>
        <strain evidence="1">YF14B1</strain>
    </source>
</reference>